<dbReference type="RefSeq" id="WP_136372681.1">
    <property type="nucleotide sequence ID" value="NZ_SSOB01000041.1"/>
</dbReference>
<sequence length="90" mass="10547">MQWEEVRRMYPNRFVKLRILEGRIENQVRYVDDMAVIQAFDNNIEATRQLVRATDNILVYHTGKEKIEVPIKNSAPLSFGAMTIHNDKLS</sequence>
<gene>
    <name evidence="1" type="ORF">E6C55_25630</name>
</gene>
<evidence type="ECO:0000313" key="2">
    <source>
        <dbReference type="Proteomes" id="UP000310636"/>
    </source>
</evidence>
<dbReference type="EMBL" id="SSOB01000041">
    <property type="protein sequence ID" value="THF74426.1"/>
    <property type="molecule type" value="Genomic_DNA"/>
</dbReference>
<dbReference type="AlphaFoldDB" id="A0A4S4BII1"/>
<dbReference type="OrthoDB" id="5770817at2"/>
<organism evidence="1 2">
    <name type="scientific">Cohnella fermenti</name>
    <dbReference type="NCBI Taxonomy" id="2565925"/>
    <lineage>
        <taxon>Bacteria</taxon>
        <taxon>Bacillati</taxon>
        <taxon>Bacillota</taxon>
        <taxon>Bacilli</taxon>
        <taxon>Bacillales</taxon>
        <taxon>Paenibacillaceae</taxon>
        <taxon>Cohnella</taxon>
    </lineage>
</organism>
<evidence type="ECO:0000313" key="1">
    <source>
        <dbReference type="EMBL" id="THF74426.1"/>
    </source>
</evidence>
<accession>A0A4S4BII1</accession>
<dbReference type="Proteomes" id="UP000310636">
    <property type="component" value="Unassembled WGS sequence"/>
</dbReference>
<proteinExistence type="predicted"/>
<keyword evidence="2" id="KW-1185">Reference proteome</keyword>
<protein>
    <submittedName>
        <fullName evidence="1">Uncharacterized protein</fullName>
    </submittedName>
</protein>
<reference evidence="1 2" key="1">
    <citation type="submission" date="2019-04" db="EMBL/GenBank/DDBJ databases">
        <title>Cohnella sp. nov. isolated from preserved vegetables.</title>
        <authorList>
            <person name="Lin S.-Y."/>
            <person name="Hung M.-H."/>
            <person name="Young C.-C."/>
        </authorList>
    </citation>
    <scope>NUCLEOTIDE SEQUENCE [LARGE SCALE GENOMIC DNA]</scope>
    <source>
        <strain evidence="1 2">CC-MHH1044</strain>
    </source>
</reference>
<comment type="caution">
    <text evidence="1">The sequence shown here is derived from an EMBL/GenBank/DDBJ whole genome shotgun (WGS) entry which is preliminary data.</text>
</comment>
<name>A0A4S4BII1_9BACL</name>